<dbReference type="FunFam" id="3.40.50.12780:FF:000025">
    <property type="entry name" value="luciferin 4-monooxygenase"/>
    <property type="match status" value="1"/>
</dbReference>
<dbReference type="RefSeq" id="XP_034102155.1">
    <property type="nucleotide sequence ID" value="XM_034246264.2"/>
</dbReference>
<dbReference type="PROSITE" id="PS00455">
    <property type="entry name" value="AMP_BINDING"/>
    <property type="match status" value="1"/>
</dbReference>
<keyword evidence="6" id="KW-1185">Reference proteome</keyword>
<dbReference type="InterPro" id="IPR000873">
    <property type="entry name" value="AMP-dep_synth/lig_dom"/>
</dbReference>
<dbReference type="Pfam" id="PF13193">
    <property type="entry name" value="AMP-binding_C"/>
    <property type="match status" value="1"/>
</dbReference>
<feature type="domain" description="AMP-dependent synthetase/ligase" evidence="4">
    <location>
        <begin position="37"/>
        <end position="389"/>
    </location>
</feature>
<dbReference type="InterPro" id="IPR042099">
    <property type="entry name" value="ANL_N_sf"/>
</dbReference>
<dbReference type="InterPro" id="IPR025110">
    <property type="entry name" value="AMP-bd_C"/>
</dbReference>
<sequence length="531" mass="58846">MEAFPTTYDAKDKTWSGPKRSSIYNSDAALGRIIFNNMKNWPRNVCQINDASGESLTYAQAITWAIRIAQHLKKRGLNDTDVIGISAKNTNYLMPLATGCLMNATPFHAVNPLLDEDTIKHAFGLTKPKIIFCDGVEYNKMKSATQGWSPEIFTMIDHIEGVPKIESLLDPTPTEMFYQPEPLKNGGDQTVAILCSSGTTGLPKAVCISNSTLLMDNVQITSEMIFYVASSLDWMTGVFALIFTTVYGCTRVITNKPFTPEYFVQLVKKYQLLYAVLPPRYLSGLAICPEATVEALSSLRLINFGGGVVSLATLQRIQELCKNAILTGGYGMTEVGGITANLGIKNINAAGKPIAGIKMRIVDDDGKKLGYNQVGEIYVHTGQPWNGYYGNPLESRRMQDFEGWYHTGDLGYFDDNNLLYIVDRKKEILKYQGLHYWPTEIETVIAELPQVQDVCVVGIYDERQGDAAGALIVKRKGCEINEKAIIDHVAKRLTGVQMQLHAGVRFTDNLPANHNGKTVRRTAREVFVAVK</sequence>
<dbReference type="PANTHER" id="PTHR24096">
    <property type="entry name" value="LONG-CHAIN-FATTY-ACID--COA LIGASE"/>
    <property type="match status" value="1"/>
</dbReference>
<name>A0A6P8WUS2_DROAB</name>
<dbReference type="InterPro" id="IPR045851">
    <property type="entry name" value="AMP-bd_C_sf"/>
</dbReference>
<reference evidence="7" key="1">
    <citation type="submission" date="2025-08" db="UniProtKB">
        <authorList>
            <consortium name="RefSeq"/>
        </authorList>
    </citation>
    <scope>IDENTIFICATION</scope>
    <source>
        <strain evidence="7">15112-1751.03</strain>
        <tissue evidence="7">Whole Adult</tissue>
    </source>
</reference>
<dbReference type="SUPFAM" id="SSF56801">
    <property type="entry name" value="Acetyl-CoA synthetase-like"/>
    <property type="match status" value="1"/>
</dbReference>
<accession>A0A6P8WUS2</accession>
<dbReference type="CDD" id="cd05911">
    <property type="entry name" value="Firefly_Luc_like"/>
    <property type="match status" value="1"/>
</dbReference>
<evidence type="ECO:0000256" key="1">
    <source>
        <dbReference type="ARBA" id="ARBA00004275"/>
    </source>
</evidence>
<evidence type="ECO:0000256" key="3">
    <source>
        <dbReference type="ARBA" id="ARBA00023140"/>
    </source>
</evidence>
<dbReference type="AlphaFoldDB" id="A0A6P8WUS2"/>
<dbReference type="OrthoDB" id="10253869at2759"/>
<evidence type="ECO:0000313" key="6">
    <source>
        <dbReference type="Proteomes" id="UP000515160"/>
    </source>
</evidence>
<dbReference type="GO" id="GO:0046949">
    <property type="term" value="P:fatty-acyl-CoA biosynthetic process"/>
    <property type="evidence" value="ECO:0007669"/>
    <property type="project" value="TreeGrafter"/>
</dbReference>
<dbReference type="Pfam" id="PF00501">
    <property type="entry name" value="AMP-binding"/>
    <property type="match status" value="1"/>
</dbReference>
<comment type="similarity">
    <text evidence="2">Belongs to the ATP-dependent AMP-binding enzyme family.</text>
</comment>
<dbReference type="FunFam" id="3.30.300.30:FF:000007">
    <property type="entry name" value="4-coumarate--CoA ligase 2"/>
    <property type="match status" value="1"/>
</dbReference>
<keyword evidence="3" id="KW-0576">Peroxisome</keyword>
<protein>
    <submittedName>
        <fullName evidence="7">Uncharacterized protein LOC117566719</fullName>
    </submittedName>
</protein>
<evidence type="ECO:0000256" key="2">
    <source>
        <dbReference type="ARBA" id="ARBA00006432"/>
    </source>
</evidence>
<organism evidence="6 7">
    <name type="scientific">Drosophila albomicans</name>
    <name type="common">Fruit fly</name>
    <dbReference type="NCBI Taxonomy" id="7291"/>
    <lineage>
        <taxon>Eukaryota</taxon>
        <taxon>Metazoa</taxon>
        <taxon>Ecdysozoa</taxon>
        <taxon>Arthropoda</taxon>
        <taxon>Hexapoda</taxon>
        <taxon>Insecta</taxon>
        <taxon>Pterygota</taxon>
        <taxon>Neoptera</taxon>
        <taxon>Endopterygota</taxon>
        <taxon>Diptera</taxon>
        <taxon>Brachycera</taxon>
        <taxon>Muscomorpha</taxon>
        <taxon>Ephydroidea</taxon>
        <taxon>Drosophilidae</taxon>
        <taxon>Drosophila</taxon>
    </lineage>
</organism>
<comment type="subcellular location">
    <subcellularLocation>
        <location evidence="1">Peroxisome</location>
    </subcellularLocation>
</comment>
<feature type="domain" description="AMP-binding enzyme C-terminal" evidence="5">
    <location>
        <begin position="440"/>
        <end position="517"/>
    </location>
</feature>
<dbReference type="GO" id="GO:0005777">
    <property type="term" value="C:peroxisome"/>
    <property type="evidence" value="ECO:0007669"/>
    <property type="project" value="UniProtKB-SubCell"/>
</dbReference>
<gene>
    <name evidence="7" type="primary">LOC117566719</name>
</gene>
<dbReference type="Gene3D" id="3.40.50.12780">
    <property type="entry name" value="N-terminal domain of ligase-like"/>
    <property type="match status" value="1"/>
</dbReference>
<evidence type="ECO:0000259" key="4">
    <source>
        <dbReference type="Pfam" id="PF00501"/>
    </source>
</evidence>
<dbReference type="GeneID" id="117566719"/>
<dbReference type="Proteomes" id="UP000515160">
    <property type="component" value="Chromosome 3"/>
</dbReference>
<proteinExistence type="inferred from homology"/>
<dbReference type="PANTHER" id="PTHR24096:SF353">
    <property type="entry name" value="GH16244P-RELATED"/>
    <property type="match status" value="1"/>
</dbReference>
<dbReference type="Gene3D" id="3.30.300.30">
    <property type="match status" value="1"/>
</dbReference>
<evidence type="ECO:0000313" key="7">
    <source>
        <dbReference type="RefSeq" id="XP_034102155.1"/>
    </source>
</evidence>
<dbReference type="GO" id="GO:0004467">
    <property type="term" value="F:long-chain fatty acid-CoA ligase activity"/>
    <property type="evidence" value="ECO:0007669"/>
    <property type="project" value="TreeGrafter"/>
</dbReference>
<evidence type="ECO:0000259" key="5">
    <source>
        <dbReference type="Pfam" id="PF13193"/>
    </source>
</evidence>
<dbReference type="InterPro" id="IPR020845">
    <property type="entry name" value="AMP-binding_CS"/>
</dbReference>